<proteinExistence type="predicted"/>
<dbReference type="EMBL" id="RKMH01000007">
    <property type="protein sequence ID" value="RPA61218.1"/>
    <property type="molecule type" value="Genomic_DNA"/>
</dbReference>
<evidence type="ECO:0000313" key="1">
    <source>
        <dbReference type="EMBL" id="RPA61218.1"/>
    </source>
</evidence>
<evidence type="ECO:0000313" key="2">
    <source>
        <dbReference type="Proteomes" id="UP000267536"/>
    </source>
</evidence>
<organism evidence="1 2">
    <name type="scientific">Gordonia oryzae</name>
    <dbReference type="NCBI Taxonomy" id="2487349"/>
    <lineage>
        <taxon>Bacteria</taxon>
        <taxon>Bacillati</taxon>
        <taxon>Actinomycetota</taxon>
        <taxon>Actinomycetes</taxon>
        <taxon>Mycobacteriales</taxon>
        <taxon>Gordoniaceae</taxon>
        <taxon>Gordonia</taxon>
    </lineage>
</organism>
<protein>
    <recommendedName>
        <fullName evidence="3">Pyrrolo-quinoline quinone</fullName>
    </recommendedName>
</protein>
<dbReference type="RefSeq" id="WP_123929180.1">
    <property type="nucleotide sequence ID" value="NZ_RKMH01000007.1"/>
</dbReference>
<gene>
    <name evidence="1" type="ORF">EF294_10465</name>
</gene>
<dbReference type="Proteomes" id="UP000267536">
    <property type="component" value="Unassembled WGS sequence"/>
</dbReference>
<keyword evidence="2" id="KW-1185">Reference proteome</keyword>
<sequence>MSLVIVVALVVTGTIVWWISPARTTNSVTASTTPPTITPATSVPEAFASRWSAESGATDVPAITASTIVTADGGTVAGHDPSSGRVVWRYSRDSALCTAAAAWPGSVNEVLAVYRNSRGCSEVTALDGSTGARKGARTSDADGTLHLITDSGYVLAQGPGRLETWGSNMVRGIEYGRVTAPVKPGVQPGRTDCHLYSSAISGDRVAVIERCTGDAGYRLTVLGALLDSNEQLTQYGSSLITDRASADPPDLIAMSTSGIAVYDGGTNGSGPTPATPRIRLFTADGAAGPSSEVKGSPQPPADSVATFSSGLITYYTGQATVVLDAQSLRPRYQIPAALGPGEVMAGQLLLPSPSGITVRDPADGAPIRTIALPRHSVANGTTVILRVLGDLVVVQRGAQLEVLGPQV</sequence>
<dbReference type="AlphaFoldDB" id="A0A3N4GHN8"/>
<name>A0A3N4GHN8_9ACTN</name>
<accession>A0A3N4GHN8</accession>
<dbReference type="OrthoDB" id="5182370at2"/>
<evidence type="ECO:0008006" key="3">
    <source>
        <dbReference type="Google" id="ProtNLM"/>
    </source>
</evidence>
<reference evidence="1 2" key="1">
    <citation type="submission" date="2018-11" db="EMBL/GenBank/DDBJ databases">
        <title>Draft genome sequence of Gordonia sp. RS15-1S isolated from rice stems.</title>
        <authorList>
            <person name="Muangham S."/>
        </authorList>
    </citation>
    <scope>NUCLEOTIDE SEQUENCE [LARGE SCALE GENOMIC DNA]</scope>
    <source>
        <strain evidence="1 2">RS15-1S</strain>
    </source>
</reference>
<comment type="caution">
    <text evidence="1">The sequence shown here is derived from an EMBL/GenBank/DDBJ whole genome shotgun (WGS) entry which is preliminary data.</text>
</comment>